<dbReference type="PROSITE" id="PS51192">
    <property type="entry name" value="HELICASE_ATP_BIND_1"/>
    <property type="match status" value="1"/>
</dbReference>
<dbReference type="CDD" id="cd17930">
    <property type="entry name" value="DEXHc_cas3"/>
    <property type="match status" value="1"/>
</dbReference>
<comment type="similarity">
    <text evidence="1">In the N-terminal section; belongs to the CRISPR-associated nuclease Cas3-HD family.</text>
</comment>
<dbReference type="Pfam" id="PF18019">
    <property type="entry name" value="Cas3_HD"/>
    <property type="match status" value="1"/>
</dbReference>
<evidence type="ECO:0000256" key="2">
    <source>
        <dbReference type="ARBA" id="ARBA00009046"/>
    </source>
</evidence>
<dbReference type="RefSeq" id="WP_271279765.1">
    <property type="nucleotide sequence ID" value="NZ_BAABFD010000004.1"/>
</dbReference>
<evidence type="ECO:0000313" key="13">
    <source>
        <dbReference type="Proteomes" id="UP001212498"/>
    </source>
</evidence>
<name>A0ABT4TBF1_9ACTN</name>
<dbReference type="NCBIfam" id="TIGR01587">
    <property type="entry name" value="cas3_core"/>
    <property type="match status" value="1"/>
</dbReference>
<organism evidence="12 13">
    <name type="scientific">Nonomuraea ferruginea</name>
    <dbReference type="NCBI Taxonomy" id="46174"/>
    <lineage>
        <taxon>Bacteria</taxon>
        <taxon>Bacillati</taxon>
        <taxon>Actinomycetota</taxon>
        <taxon>Actinomycetes</taxon>
        <taxon>Streptosporangiales</taxon>
        <taxon>Streptosporangiaceae</taxon>
        <taxon>Nonomuraea</taxon>
    </lineage>
</organism>
<gene>
    <name evidence="12" type="primary">cas3</name>
    <name evidence="12" type="ORF">OUY24_38090</name>
</gene>
<dbReference type="PANTHER" id="PTHR47963:SF9">
    <property type="entry name" value="CRISPR-ASSOCIATED ENDONUCLEASE_HELICASE CAS3"/>
    <property type="match status" value="1"/>
</dbReference>
<evidence type="ECO:0000256" key="6">
    <source>
        <dbReference type="ARBA" id="ARBA00022801"/>
    </source>
</evidence>
<feature type="domain" description="Helicase ATP-binding" evidence="10">
    <location>
        <begin position="252"/>
        <end position="421"/>
    </location>
</feature>
<dbReference type="SMART" id="SM00487">
    <property type="entry name" value="DEXDc"/>
    <property type="match status" value="1"/>
</dbReference>
<dbReference type="Proteomes" id="UP001212498">
    <property type="component" value="Unassembled WGS sequence"/>
</dbReference>
<evidence type="ECO:0000256" key="8">
    <source>
        <dbReference type="ARBA" id="ARBA00022840"/>
    </source>
</evidence>
<dbReference type="InterPro" id="IPR054712">
    <property type="entry name" value="Cas3-like_dom"/>
</dbReference>
<dbReference type="InterPro" id="IPR050547">
    <property type="entry name" value="DEAD_box_RNA_helicases"/>
</dbReference>
<dbReference type="PANTHER" id="PTHR47963">
    <property type="entry name" value="DEAD-BOX ATP-DEPENDENT RNA HELICASE 47, MITOCHONDRIAL"/>
    <property type="match status" value="1"/>
</dbReference>
<protein>
    <submittedName>
        <fullName evidence="12">CRISPR-associated helicase Cas3</fullName>
    </submittedName>
</protein>
<sequence length="735" mass="81195">MDEMWAHSANRAGRRHALTEHLRGTSLLAGEFADAFDARSLGAYLGLVHDVGKAGCAWQEGLLRAEAAGGRVVDAEGRGIDHKAAGTWLAARTAGLGFFSMPLLGHHGGLPDTQDLKRCLYLAETEARDRVQEAIDRAAALIPEIRTAPAPKMPAWVASANDLHAVELLIRMAFSALVDADFLDTAQHFRGRSLPVATSLGTLSEPFEEARSAYLKRRMGSSPTPVDAIRAEVYEQAVQTALQPRGIFPFPAPTGSGKTIAAGGFAVHHAAEHGLRRVIIAVPYMSITEQNAQVYRDLFGDTHVLEHHSSIDLHRQPRGRKWQKLAAENWDAPVVVTTTVQLFESLFSRKPSAMRKVHRLAGAVIVLDEVQALPDAMLLPILSALRHLTEYFGSSVLLASATQPAFFDLDIFRGLQARDVIARPQPLYDRLRRVRYRWWCDPKPTFRQVAQEAAGEKQVLLIVNTTGDAMRLHEELAAVWRHDGPVLHLSTRMASAHRRAVLDLVRMRLENGLPVAVVSTQLVEAGVDLDFPTVYRAMAPAEALQQAAGRANRNGTLSEGKVIVFDPADGSTRGTELVYGAALGVSCSYFGPDGEDPDHLSTLRIYYRDRYAVKNVEGSGTGRQIQDRRAEFDFPTVAKQFRMIDELSVPILVPYGDEAERDELKERLHNPERIEPAVFRRLQPYLATLPAPLAKYAVARGLAAELVGDLYEWLGPYHPERGIEFAYPKPEDYNK</sequence>
<dbReference type="InterPro" id="IPR038257">
    <property type="entry name" value="CRISPR-assoc_Cas3_HD_sf"/>
</dbReference>
<keyword evidence="5" id="KW-0547">Nucleotide-binding</keyword>
<keyword evidence="6" id="KW-0378">Hydrolase</keyword>
<dbReference type="EMBL" id="JAPNUD010000199">
    <property type="protein sequence ID" value="MDA0646473.1"/>
    <property type="molecule type" value="Genomic_DNA"/>
</dbReference>
<keyword evidence="4" id="KW-0479">Metal-binding</keyword>
<evidence type="ECO:0000256" key="4">
    <source>
        <dbReference type="ARBA" id="ARBA00022723"/>
    </source>
</evidence>
<keyword evidence="13" id="KW-1185">Reference proteome</keyword>
<evidence type="ECO:0000256" key="1">
    <source>
        <dbReference type="ARBA" id="ARBA00006847"/>
    </source>
</evidence>
<keyword evidence="7" id="KW-0347">Helicase</keyword>
<dbReference type="InterPro" id="IPR014001">
    <property type="entry name" value="Helicase_ATP-bd"/>
</dbReference>
<dbReference type="InterPro" id="IPR027417">
    <property type="entry name" value="P-loop_NTPase"/>
</dbReference>
<comment type="caution">
    <text evidence="12">The sequence shown here is derived from an EMBL/GenBank/DDBJ whole genome shotgun (WGS) entry which is preliminary data.</text>
</comment>
<dbReference type="Gene3D" id="3.40.50.300">
    <property type="entry name" value="P-loop containing nucleotide triphosphate hydrolases"/>
    <property type="match status" value="2"/>
</dbReference>
<dbReference type="PROSITE" id="PS51643">
    <property type="entry name" value="HD_CAS3"/>
    <property type="match status" value="1"/>
</dbReference>
<comment type="similarity">
    <text evidence="2">In the central section; belongs to the CRISPR-associated helicase Cas3 family.</text>
</comment>
<reference evidence="12 13" key="1">
    <citation type="submission" date="2022-11" db="EMBL/GenBank/DDBJ databases">
        <title>Nonomuraea corallina sp. nov., a new species of the genus Nonomuraea isolated from sea side sediment in Thai sea.</title>
        <authorList>
            <person name="Ngamcharungchit C."/>
            <person name="Matsumoto A."/>
            <person name="Suriyachadkun C."/>
            <person name="Panbangred W."/>
            <person name="Inahashi Y."/>
            <person name="Intra B."/>
        </authorList>
    </citation>
    <scope>NUCLEOTIDE SEQUENCE [LARGE SCALE GENOMIC DNA]</scope>
    <source>
        <strain evidence="12 13">DSM 43553</strain>
    </source>
</reference>
<dbReference type="InterPro" id="IPR006474">
    <property type="entry name" value="Helicase_Cas3_CRISPR-ass_core"/>
</dbReference>
<dbReference type="Gene3D" id="1.10.3210.30">
    <property type="match status" value="1"/>
</dbReference>
<dbReference type="InterPro" id="IPR011545">
    <property type="entry name" value="DEAD/DEAH_box_helicase_dom"/>
</dbReference>
<evidence type="ECO:0000259" key="11">
    <source>
        <dbReference type="PROSITE" id="PS51643"/>
    </source>
</evidence>
<dbReference type="Pfam" id="PF00270">
    <property type="entry name" value="DEAD"/>
    <property type="match status" value="1"/>
</dbReference>
<evidence type="ECO:0000256" key="7">
    <source>
        <dbReference type="ARBA" id="ARBA00022806"/>
    </source>
</evidence>
<keyword evidence="9" id="KW-0051">Antiviral defense</keyword>
<evidence type="ECO:0000313" key="12">
    <source>
        <dbReference type="EMBL" id="MDA0646473.1"/>
    </source>
</evidence>
<evidence type="ECO:0000256" key="3">
    <source>
        <dbReference type="ARBA" id="ARBA00022722"/>
    </source>
</evidence>
<accession>A0ABT4TBF1</accession>
<dbReference type="CDD" id="cd09641">
    <property type="entry name" value="Cas3''_I"/>
    <property type="match status" value="1"/>
</dbReference>
<evidence type="ECO:0000256" key="9">
    <source>
        <dbReference type="ARBA" id="ARBA00023118"/>
    </source>
</evidence>
<evidence type="ECO:0000256" key="5">
    <source>
        <dbReference type="ARBA" id="ARBA00022741"/>
    </source>
</evidence>
<dbReference type="Pfam" id="PF22590">
    <property type="entry name" value="Cas3-like_C_2"/>
    <property type="match status" value="1"/>
</dbReference>
<feature type="domain" description="HD Cas3-type" evidence="11">
    <location>
        <begin position="11"/>
        <end position="183"/>
    </location>
</feature>
<evidence type="ECO:0000259" key="10">
    <source>
        <dbReference type="PROSITE" id="PS51192"/>
    </source>
</evidence>
<dbReference type="SUPFAM" id="SSF52540">
    <property type="entry name" value="P-loop containing nucleoside triphosphate hydrolases"/>
    <property type="match status" value="1"/>
</dbReference>
<dbReference type="InterPro" id="IPR006483">
    <property type="entry name" value="CRISPR-assoc_Cas3_HD"/>
</dbReference>
<proteinExistence type="inferred from homology"/>
<keyword evidence="8" id="KW-0067">ATP-binding</keyword>
<dbReference type="NCBIfam" id="TIGR01596">
    <property type="entry name" value="cas3_HD"/>
    <property type="match status" value="1"/>
</dbReference>
<keyword evidence="3" id="KW-0540">Nuclease</keyword>